<keyword evidence="6 9" id="KW-1133">Transmembrane helix</keyword>
<dbReference type="AlphaFoldDB" id="A0A317ZEA2"/>
<keyword evidence="12" id="KW-1185">Reference proteome</keyword>
<evidence type="ECO:0000256" key="4">
    <source>
        <dbReference type="ARBA" id="ARBA00022692"/>
    </source>
</evidence>
<dbReference type="Pfam" id="PF01618">
    <property type="entry name" value="MotA_ExbB"/>
    <property type="match status" value="1"/>
</dbReference>
<evidence type="ECO:0000313" key="11">
    <source>
        <dbReference type="EMBL" id="PXA03754.1"/>
    </source>
</evidence>
<evidence type="ECO:0000256" key="5">
    <source>
        <dbReference type="ARBA" id="ARBA00022927"/>
    </source>
</evidence>
<proteinExistence type="inferred from homology"/>
<comment type="similarity">
    <text evidence="8">Belongs to the exbB/tolQ family.</text>
</comment>
<reference evidence="11 12" key="1">
    <citation type="submission" date="2018-05" db="EMBL/GenBank/DDBJ databases">
        <title>Coraliomargarita sinensis sp. nov., isolated from a marine solar saltern.</title>
        <authorList>
            <person name="Zhou L.Y."/>
        </authorList>
    </citation>
    <scope>NUCLEOTIDE SEQUENCE [LARGE SCALE GENOMIC DNA]</scope>
    <source>
        <strain evidence="11 12">WN38</strain>
    </source>
</reference>
<accession>A0A317ZEA2</accession>
<dbReference type="GO" id="GO:0005886">
    <property type="term" value="C:plasma membrane"/>
    <property type="evidence" value="ECO:0007669"/>
    <property type="project" value="UniProtKB-SubCell"/>
</dbReference>
<dbReference type="InterPro" id="IPR002898">
    <property type="entry name" value="MotA_ExbB_proton_chnl"/>
</dbReference>
<dbReference type="PANTHER" id="PTHR30625">
    <property type="entry name" value="PROTEIN TOLQ"/>
    <property type="match status" value="1"/>
</dbReference>
<evidence type="ECO:0000256" key="3">
    <source>
        <dbReference type="ARBA" id="ARBA00022475"/>
    </source>
</evidence>
<evidence type="ECO:0000256" key="2">
    <source>
        <dbReference type="ARBA" id="ARBA00022448"/>
    </source>
</evidence>
<sequence length="194" mass="21111">MLEKIIGIWLSGGWVMIPLALLAVLIYSNGIQLLLFLRKGNVQLGNDSQWLQWVYNPSQAEGRAGEIIRYTQENVTAAKHVRNRFEEVRQSILHDVERRATFLNTLVAAAPLMGLLGTVIGMLSTFAAISSGGGAETAAMVAAGISEALITTQTGLFVALPGIFLVLVVKRRKHAIEAALARIESLILTKLDFE</sequence>
<protein>
    <recommendedName>
        <fullName evidence="10">MotA/TolQ/ExbB proton channel domain-containing protein</fullName>
    </recommendedName>
</protein>
<keyword evidence="7 9" id="KW-0472">Membrane</keyword>
<name>A0A317ZEA2_9BACT</name>
<keyword evidence="4 9" id="KW-0812">Transmembrane</keyword>
<dbReference type="EMBL" id="QHJQ01000007">
    <property type="protein sequence ID" value="PXA03754.1"/>
    <property type="molecule type" value="Genomic_DNA"/>
</dbReference>
<comment type="caution">
    <text evidence="11">The sequence shown here is derived from an EMBL/GenBank/DDBJ whole genome shotgun (WGS) entry which is preliminary data.</text>
</comment>
<evidence type="ECO:0000256" key="1">
    <source>
        <dbReference type="ARBA" id="ARBA00004651"/>
    </source>
</evidence>
<dbReference type="InterPro" id="IPR050790">
    <property type="entry name" value="ExbB/TolQ_transport"/>
</dbReference>
<feature type="transmembrane region" description="Helical" evidence="9">
    <location>
        <begin position="6"/>
        <end position="28"/>
    </location>
</feature>
<gene>
    <name evidence="11" type="ORF">DDZ13_10700</name>
</gene>
<dbReference type="InParanoid" id="A0A317ZEA2"/>
<feature type="domain" description="MotA/TolQ/ExbB proton channel" evidence="10">
    <location>
        <begin position="75"/>
        <end position="178"/>
    </location>
</feature>
<dbReference type="Proteomes" id="UP000247099">
    <property type="component" value="Unassembled WGS sequence"/>
</dbReference>
<dbReference type="PANTHER" id="PTHR30625:SF15">
    <property type="entry name" value="BIOPOLYMER TRANSPORT PROTEIN EXBB"/>
    <property type="match status" value="1"/>
</dbReference>
<dbReference type="GO" id="GO:0017038">
    <property type="term" value="P:protein import"/>
    <property type="evidence" value="ECO:0007669"/>
    <property type="project" value="TreeGrafter"/>
</dbReference>
<feature type="transmembrane region" description="Helical" evidence="9">
    <location>
        <begin position="149"/>
        <end position="169"/>
    </location>
</feature>
<evidence type="ECO:0000259" key="10">
    <source>
        <dbReference type="Pfam" id="PF01618"/>
    </source>
</evidence>
<feature type="transmembrane region" description="Helical" evidence="9">
    <location>
        <begin position="106"/>
        <end position="129"/>
    </location>
</feature>
<evidence type="ECO:0000256" key="9">
    <source>
        <dbReference type="SAM" id="Phobius"/>
    </source>
</evidence>
<organism evidence="11 12">
    <name type="scientific">Coraliomargarita sinensis</name>
    <dbReference type="NCBI Taxonomy" id="2174842"/>
    <lineage>
        <taxon>Bacteria</taxon>
        <taxon>Pseudomonadati</taxon>
        <taxon>Verrucomicrobiota</taxon>
        <taxon>Opitutia</taxon>
        <taxon>Puniceicoccales</taxon>
        <taxon>Coraliomargaritaceae</taxon>
        <taxon>Coraliomargarita</taxon>
    </lineage>
</organism>
<keyword evidence="5 8" id="KW-0653">Protein transport</keyword>
<keyword evidence="3" id="KW-1003">Cell membrane</keyword>
<evidence type="ECO:0000256" key="7">
    <source>
        <dbReference type="ARBA" id="ARBA00023136"/>
    </source>
</evidence>
<comment type="subcellular location">
    <subcellularLocation>
        <location evidence="1">Cell membrane</location>
        <topology evidence="1">Multi-pass membrane protein</topology>
    </subcellularLocation>
    <subcellularLocation>
        <location evidence="8">Membrane</location>
        <topology evidence="8">Multi-pass membrane protein</topology>
    </subcellularLocation>
</comment>
<evidence type="ECO:0000313" key="12">
    <source>
        <dbReference type="Proteomes" id="UP000247099"/>
    </source>
</evidence>
<dbReference type="OrthoDB" id="196191at2"/>
<evidence type="ECO:0000256" key="8">
    <source>
        <dbReference type="RuleBase" id="RU004057"/>
    </source>
</evidence>
<dbReference type="RefSeq" id="WP_110131451.1">
    <property type="nucleotide sequence ID" value="NZ_QHJQ01000007.1"/>
</dbReference>
<keyword evidence="2 8" id="KW-0813">Transport</keyword>
<evidence type="ECO:0000256" key="6">
    <source>
        <dbReference type="ARBA" id="ARBA00022989"/>
    </source>
</evidence>